<feature type="domain" description="RanBP2-type" evidence="6">
    <location>
        <begin position="120"/>
        <end position="149"/>
    </location>
</feature>
<dbReference type="Pfam" id="PF00641">
    <property type="entry name" value="Zn_ribbon_RanBP"/>
    <property type="match status" value="1"/>
</dbReference>
<protein>
    <recommendedName>
        <fullName evidence="6">RanBP2-type domain-containing protein</fullName>
    </recommendedName>
</protein>
<keyword evidence="2 4" id="KW-0863">Zinc-finger</keyword>
<feature type="compositionally biased region" description="Basic and acidic residues" evidence="5">
    <location>
        <begin position="252"/>
        <end position="266"/>
    </location>
</feature>
<feature type="compositionally biased region" description="Basic and acidic residues" evidence="5">
    <location>
        <begin position="278"/>
        <end position="287"/>
    </location>
</feature>
<keyword evidence="3" id="KW-0862">Zinc</keyword>
<dbReference type="Gene3D" id="4.10.1060.10">
    <property type="entry name" value="Zinc finger, RanBP2-type"/>
    <property type="match status" value="1"/>
</dbReference>
<dbReference type="InterPro" id="IPR001876">
    <property type="entry name" value="Znf_RanBP2"/>
</dbReference>
<dbReference type="GO" id="GO:0008270">
    <property type="term" value="F:zinc ion binding"/>
    <property type="evidence" value="ECO:0007669"/>
    <property type="project" value="UniProtKB-KW"/>
</dbReference>
<dbReference type="Proteomes" id="UP001529510">
    <property type="component" value="Unassembled WGS sequence"/>
</dbReference>
<evidence type="ECO:0000256" key="3">
    <source>
        <dbReference type="ARBA" id="ARBA00022833"/>
    </source>
</evidence>
<reference evidence="7 8" key="1">
    <citation type="submission" date="2024-05" db="EMBL/GenBank/DDBJ databases">
        <title>Genome sequencing and assembly of Indian major carp, Cirrhinus mrigala (Hamilton, 1822).</title>
        <authorList>
            <person name="Mohindra V."/>
            <person name="Chowdhury L.M."/>
            <person name="Lal K."/>
            <person name="Jena J.K."/>
        </authorList>
    </citation>
    <scope>NUCLEOTIDE SEQUENCE [LARGE SCALE GENOMIC DNA]</scope>
    <source>
        <strain evidence="7">CM1030</strain>
        <tissue evidence="7">Blood</tissue>
    </source>
</reference>
<evidence type="ECO:0000313" key="8">
    <source>
        <dbReference type="Proteomes" id="UP001529510"/>
    </source>
</evidence>
<evidence type="ECO:0000259" key="6">
    <source>
        <dbReference type="PROSITE" id="PS50199"/>
    </source>
</evidence>
<proteinExistence type="predicted"/>
<keyword evidence="1" id="KW-0479">Metal-binding</keyword>
<keyword evidence="8" id="KW-1185">Reference proteome</keyword>
<evidence type="ECO:0000256" key="1">
    <source>
        <dbReference type="ARBA" id="ARBA00022723"/>
    </source>
</evidence>
<evidence type="ECO:0000256" key="2">
    <source>
        <dbReference type="ARBA" id="ARBA00022771"/>
    </source>
</evidence>
<dbReference type="EMBL" id="JAMKFB020000013">
    <property type="protein sequence ID" value="KAL0177157.1"/>
    <property type="molecule type" value="Genomic_DNA"/>
</dbReference>
<dbReference type="SUPFAM" id="SSF90209">
    <property type="entry name" value="Ran binding protein zinc finger-like"/>
    <property type="match status" value="1"/>
</dbReference>
<feature type="region of interest" description="Disordered" evidence="5">
    <location>
        <begin position="233"/>
        <end position="287"/>
    </location>
</feature>
<evidence type="ECO:0000313" key="7">
    <source>
        <dbReference type="EMBL" id="KAL0177157.1"/>
    </source>
</evidence>
<organism evidence="7 8">
    <name type="scientific">Cirrhinus mrigala</name>
    <name type="common">Mrigala</name>
    <dbReference type="NCBI Taxonomy" id="683832"/>
    <lineage>
        <taxon>Eukaryota</taxon>
        <taxon>Metazoa</taxon>
        <taxon>Chordata</taxon>
        <taxon>Craniata</taxon>
        <taxon>Vertebrata</taxon>
        <taxon>Euteleostomi</taxon>
        <taxon>Actinopterygii</taxon>
        <taxon>Neopterygii</taxon>
        <taxon>Teleostei</taxon>
        <taxon>Ostariophysi</taxon>
        <taxon>Cypriniformes</taxon>
        <taxon>Cyprinidae</taxon>
        <taxon>Labeoninae</taxon>
        <taxon>Labeonini</taxon>
        <taxon>Cirrhinus</taxon>
    </lineage>
</organism>
<dbReference type="InterPro" id="IPR036443">
    <property type="entry name" value="Znf_RanBP2_sf"/>
</dbReference>
<dbReference type="AlphaFoldDB" id="A0ABD0PTC4"/>
<gene>
    <name evidence="7" type="ORF">M9458_026051</name>
</gene>
<feature type="non-terminal residue" evidence="7">
    <location>
        <position position="1"/>
    </location>
</feature>
<accession>A0ABD0PTC4</accession>
<sequence>SPAPTAAKVKPVEEFKFYVPVAPPAESYSIILPGDSSKNTASTNFSSKGFTFGSQNPVSFGFGLKDPAVTSGGFGAQAEKKTIDAPQHDKMSTAPAFPFGTAPCSTEKNNATLLGGLFFAKKAWDCDTCLLRNTATSSHCVSCQTANPNMRNKTSAKPSSFSFTFGSGSSVCQPAVKTNFIPGTSFQFSTRNDEAPLEGFKFESSKTEAEKSSSSSKFSFSMPVPASKFDIAKSEAKASDKQSQNGSANDLIKNDAELHKKEEKEAAISSSDQPVDACGHDNKPLDT</sequence>
<feature type="non-terminal residue" evidence="7">
    <location>
        <position position="287"/>
    </location>
</feature>
<evidence type="ECO:0000256" key="5">
    <source>
        <dbReference type="SAM" id="MobiDB-lite"/>
    </source>
</evidence>
<dbReference type="PROSITE" id="PS01358">
    <property type="entry name" value="ZF_RANBP2_1"/>
    <property type="match status" value="1"/>
</dbReference>
<dbReference type="SMART" id="SM00547">
    <property type="entry name" value="ZnF_RBZ"/>
    <property type="match status" value="1"/>
</dbReference>
<dbReference type="PROSITE" id="PS50199">
    <property type="entry name" value="ZF_RANBP2_2"/>
    <property type="match status" value="1"/>
</dbReference>
<evidence type="ECO:0000256" key="4">
    <source>
        <dbReference type="PROSITE-ProRule" id="PRU00322"/>
    </source>
</evidence>
<comment type="caution">
    <text evidence="7">The sequence shown here is derived from an EMBL/GenBank/DDBJ whole genome shotgun (WGS) entry which is preliminary data.</text>
</comment>
<name>A0ABD0PTC4_CIRMR</name>